<evidence type="ECO:0000313" key="2">
    <source>
        <dbReference type="Proteomes" id="UP000677616"/>
    </source>
</evidence>
<dbReference type="RefSeq" id="WP_212572452.1">
    <property type="nucleotide sequence ID" value="NZ_CP073084.1"/>
</dbReference>
<keyword evidence="2" id="KW-1185">Reference proteome</keyword>
<dbReference type="Proteomes" id="UP000677616">
    <property type="component" value="Chromosome"/>
</dbReference>
<proteinExistence type="predicted"/>
<sequence>MIRHYNASKLARSSFFRQLIQYVDQEGSVTLRQIKEVFPDQAKLNRQLEAFIEAGYIERRNRRYQLAFTYLTSLEGIALDSEVFVESDSSLLAALEELHFLVELVNETNQAIIQEEVDFLREELTLSSYFYKVREQLPLSPEQEELFHLLGDVNYQYAMKYLTTFLLKFSRKERVIQKRPDIFVGALLLLGYIKKIDEQAYQLTMELDRENLVFRPPSDREKQTRD</sequence>
<name>A0ABX7YN30_9STRE</name>
<organism evidence="1 2">
    <name type="scientific">Streptococcus oriscaviae</name>
    <dbReference type="NCBI Taxonomy" id="2781599"/>
    <lineage>
        <taxon>Bacteria</taxon>
        <taxon>Bacillati</taxon>
        <taxon>Bacillota</taxon>
        <taxon>Bacilli</taxon>
        <taxon>Lactobacillales</taxon>
        <taxon>Streptococcaceae</taxon>
        <taxon>Streptococcus</taxon>
    </lineage>
</organism>
<protein>
    <submittedName>
        <fullName evidence="1">DUF1803 domain-containing protein</fullName>
    </submittedName>
</protein>
<dbReference type="Pfam" id="PF08820">
    <property type="entry name" value="DUF1803"/>
    <property type="match status" value="1"/>
</dbReference>
<reference evidence="1 2" key="1">
    <citation type="submission" date="2021-04" db="EMBL/GenBank/DDBJ databases">
        <title>Complete genome sequence of a novel Streptococcus species.</title>
        <authorList>
            <person name="Teng J.L.L."/>
        </authorList>
    </citation>
    <scope>NUCLEOTIDE SEQUENCE [LARGE SCALE GENOMIC DNA]</scope>
    <source>
        <strain evidence="1 2">HKU75</strain>
    </source>
</reference>
<dbReference type="EMBL" id="CP073084">
    <property type="protein sequence ID" value="QUE55062.1"/>
    <property type="molecule type" value="Genomic_DNA"/>
</dbReference>
<gene>
    <name evidence="1" type="ORF">INT76_04055</name>
</gene>
<evidence type="ECO:0000313" key="1">
    <source>
        <dbReference type="EMBL" id="QUE55062.1"/>
    </source>
</evidence>
<dbReference type="InterPro" id="IPR014924">
    <property type="entry name" value="DUF1803"/>
</dbReference>
<accession>A0ABX7YN30</accession>